<dbReference type="Gene3D" id="3.30.420.10">
    <property type="entry name" value="Ribonuclease H-like superfamily/Ribonuclease H"/>
    <property type="match status" value="1"/>
</dbReference>
<dbReference type="PROSITE" id="PS50013">
    <property type="entry name" value="CHROMO_2"/>
    <property type="match status" value="1"/>
</dbReference>
<keyword evidence="3" id="KW-1185">Reference proteome</keyword>
<proteinExistence type="predicted"/>
<dbReference type="Proteomes" id="UP000383932">
    <property type="component" value="Unassembled WGS sequence"/>
</dbReference>
<evidence type="ECO:0000313" key="3">
    <source>
        <dbReference type="Proteomes" id="UP000383932"/>
    </source>
</evidence>
<dbReference type="PANTHER" id="PTHR37984:SF5">
    <property type="entry name" value="PROTEIN NYNRIN-LIKE"/>
    <property type="match status" value="1"/>
</dbReference>
<accession>A0A5N5Q7C0</accession>
<dbReference type="Gene3D" id="2.40.50.40">
    <property type="match status" value="1"/>
</dbReference>
<reference evidence="2 3" key="1">
    <citation type="journal article" date="2019" name="Fungal Biol. Biotechnol.">
        <title>Draft genome sequence of fastidious pathogen Ceratobasidium theobromae, which causes vascular-streak dieback in Theobroma cacao.</title>
        <authorList>
            <person name="Ali S.S."/>
            <person name="Asman A."/>
            <person name="Shao J."/>
            <person name="Firmansyah A.P."/>
            <person name="Susilo A.W."/>
            <person name="Rosmana A."/>
            <person name="McMahon P."/>
            <person name="Junaid M."/>
            <person name="Guest D."/>
            <person name="Kheng T.Y."/>
            <person name="Meinhardt L.W."/>
            <person name="Bailey B.A."/>
        </authorList>
    </citation>
    <scope>NUCLEOTIDE SEQUENCE [LARGE SCALE GENOMIC DNA]</scope>
    <source>
        <strain evidence="2 3">CT2</strain>
    </source>
</reference>
<evidence type="ECO:0000259" key="1">
    <source>
        <dbReference type="PROSITE" id="PS50013"/>
    </source>
</evidence>
<dbReference type="GO" id="GO:0006338">
    <property type="term" value="P:chromatin remodeling"/>
    <property type="evidence" value="ECO:0007669"/>
    <property type="project" value="UniProtKB-ARBA"/>
</dbReference>
<dbReference type="EMBL" id="SSOP01000962">
    <property type="protein sequence ID" value="KAB5587579.1"/>
    <property type="molecule type" value="Genomic_DNA"/>
</dbReference>
<dbReference type="GO" id="GO:0003676">
    <property type="term" value="F:nucleic acid binding"/>
    <property type="evidence" value="ECO:0007669"/>
    <property type="project" value="InterPro"/>
</dbReference>
<comment type="caution">
    <text evidence="2">The sequence shown here is derived from an EMBL/GenBank/DDBJ whole genome shotgun (WGS) entry which is preliminary data.</text>
</comment>
<gene>
    <name evidence="2" type="ORF">CTheo_8982</name>
</gene>
<dbReference type="InterPro" id="IPR016197">
    <property type="entry name" value="Chromo-like_dom_sf"/>
</dbReference>
<dbReference type="SUPFAM" id="SSF54160">
    <property type="entry name" value="Chromo domain-like"/>
    <property type="match status" value="1"/>
</dbReference>
<feature type="domain" description="Chromo" evidence="1">
    <location>
        <begin position="207"/>
        <end position="270"/>
    </location>
</feature>
<dbReference type="Pfam" id="PF00385">
    <property type="entry name" value="Chromo"/>
    <property type="match status" value="1"/>
</dbReference>
<dbReference type="InterPro" id="IPR036397">
    <property type="entry name" value="RNaseH_sf"/>
</dbReference>
<organism evidence="2 3">
    <name type="scientific">Ceratobasidium theobromae</name>
    <dbReference type="NCBI Taxonomy" id="1582974"/>
    <lineage>
        <taxon>Eukaryota</taxon>
        <taxon>Fungi</taxon>
        <taxon>Dikarya</taxon>
        <taxon>Basidiomycota</taxon>
        <taxon>Agaricomycotina</taxon>
        <taxon>Agaricomycetes</taxon>
        <taxon>Cantharellales</taxon>
        <taxon>Ceratobasidiaceae</taxon>
        <taxon>Ceratobasidium</taxon>
    </lineage>
</organism>
<dbReference type="InterPro" id="IPR023780">
    <property type="entry name" value="Chromo_domain"/>
</dbReference>
<sequence length="271" mass="31598">MNQTLEIGLRCFVNPQLDNWAELLPIFAHSYNTSIHTATKQSPAFLLRGFQPLTPALLLTGTQNPIQRLTNESDKAIEFSESMKAIRKQAQDALVIAQSYQQKAYNKGRTYIQFQPGDLVVINPHSLELLKDIGGKGRKLQMKYDGPFEVMDQISPVSYRLRFPDSYKLHPVINVAHLEPYESSPKELGERPIKHLNRHDFKNEQVFEVEKIVEEKLQKKGLRRIKYYRVRWKDYGPEWDSWLTAQRLRNAPKVMAQWNIKKLEDVKIPQQ</sequence>
<dbReference type="Pfam" id="PF24626">
    <property type="entry name" value="SH3_Tf2-1"/>
    <property type="match status" value="1"/>
</dbReference>
<dbReference type="AlphaFoldDB" id="A0A5N5Q7C0"/>
<dbReference type="InterPro" id="IPR056924">
    <property type="entry name" value="SH3_Tf2-1"/>
</dbReference>
<dbReference type="SMART" id="SM00298">
    <property type="entry name" value="CHROMO"/>
    <property type="match status" value="1"/>
</dbReference>
<dbReference type="OrthoDB" id="3233705at2759"/>
<name>A0A5N5Q7C0_9AGAM</name>
<dbReference type="InterPro" id="IPR000953">
    <property type="entry name" value="Chromo/chromo_shadow_dom"/>
</dbReference>
<evidence type="ECO:0000313" key="2">
    <source>
        <dbReference type="EMBL" id="KAB5587579.1"/>
    </source>
</evidence>
<dbReference type="InterPro" id="IPR050951">
    <property type="entry name" value="Retrovirus_Pol_polyprotein"/>
</dbReference>
<dbReference type="PANTHER" id="PTHR37984">
    <property type="entry name" value="PROTEIN CBG26694"/>
    <property type="match status" value="1"/>
</dbReference>
<protein>
    <submittedName>
        <fullName evidence="2">Integrase core domain containing protein</fullName>
    </submittedName>
</protein>